<feature type="compositionally biased region" description="Polar residues" evidence="1">
    <location>
        <begin position="123"/>
        <end position="134"/>
    </location>
</feature>
<dbReference type="HOGENOM" id="CLU_1687006_0_0_1"/>
<reference evidence="2 3" key="1">
    <citation type="journal article" date="2012" name="BMC Genomics">
        <title>Sequencing the genome of Marssonina brunnea reveals fungus-poplar co-evolution.</title>
        <authorList>
            <person name="Zhu S."/>
            <person name="Cao Y.-Z."/>
            <person name="Jiang C."/>
            <person name="Tan B.-Y."/>
            <person name="Wang Z."/>
            <person name="Feng S."/>
            <person name="Zhang L."/>
            <person name="Su X.-H."/>
            <person name="Brejova B."/>
            <person name="Vinar T."/>
            <person name="Xu M."/>
            <person name="Wang M.-X."/>
            <person name="Zhang S.-G."/>
            <person name="Huang M.-R."/>
            <person name="Wu R."/>
            <person name="Zhou Y."/>
        </authorList>
    </citation>
    <scope>NUCLEOTIDE SEQUENCE [LARGE SCALE GENOMIC DNA]</scope>
    <source>
        <strain evidence="2 3">MB_m1</strain>
    </source>
</reference>
<feature type="region of interest" description="Disordered" evidence="1">
    <location>
        <begin position="15"/>
        <end position="40"/>
    </location>
</feature>
<evidence type="ECO:0000256" key="1">
    <source>
        <dbReference type="SAM" id="MobiDB-lite"/>
    </source>
</evidence>
<dbReference type="InParanoid" id="K1WLK8"/>
<proteinExistence type="predicted"/>
<protein>
    <submittedName>
        <fullName evidence="2">Uncharacterized protein</fullName>
    </submittedName>
</protein>
<feature type="compositionally biased region" description="Basic and acidic residues" evidence="1">
    <location>
        <begin position="110"/>
        <end position="122"/>
    </location>
</feature>
<organism evidence="2 3">
    <name type="scientific">Marssonina brunnea f. sp. multigermtubi (strain MB_m1)</name>
    <name type="common">Marssonina leaf spot fungus</name>
    <dbReference type="NCBI Taxonomy" id="1072389"/>
    <lineage>
        <taxon>Eukaryota</taxon>
        <taxon>Fungi</taxon>
        <taxon>Dikarya</taxon>
        <taxon>Ascomycota</taxon>
        <taxon>Pezizomycotina</taxon>
        <taxon>Leotiomycetes</taxon>
        <taxon>Helotiales</taxon>
        <taxon>Drepanopezizaceae</taxon>
        <taxon>Drepanopeziza</taxon>
    </lineage>
</organism>
<gene>
    <name evidence="2" type="ORF">MBM_08560</name>
</gene>
<dbReference type="Proteomes" id="UP000006753">
    <property type="component" value="Unassembled WGS sequence"/>
</dbReference>
<evidence type="ECO:0000313" key="3">
    <source>
        <dbReference type="Proteomes" id="UP000006753"/>
    </source>
</evidence>
<dbReference type="AlphaFoldDB" id="K1WLK8"/>
<name>K1WLK8_MARBU</name>
<dbReference type="KEGG" id="mbe:MBM_08560"/>
<keyword evidence="3" id="KW-1185">Reference proteome</keyword>
<dbReference type="EMBL" id="JH921451">
    <property type="protein sequence ID" value="EKD13117.1"/>
    <property type="molecule type" value="Genomic_DNA"/>
</dbReference>
<accession>K1WLK8</accession>
<evidence type="ECO:0000313" key="2">
    <source>
        <dbReference type="EMBL" id="EKD13117.1"/>
    </source>
</evidence>
<sequence>MDNEVEIQTMYLIPDWGGMPQEQEEGMQRHWTASPPWSSPEERSYLARLGLVTAAERGKSTGDIRTPSSNALYLSANKGQLSPTALHSRNRLEVAEYSIIRPNEGLIRQSARDRLHSRRQDASVKTQLQHPHASQQRKETSSGEDQWCLSQRTSDP</sequence>
<feature type="region of interest" description="Disordered" evidence="1">
    <location>
        <begin position="107"/>
        <end position="156"/>
    </location>
</feature>